<proteinExistence type="inferred from homology"/>
<evidence type="ECO:0000313" key="3">
    <source>
        <dbReference type="EMBL" id="MDO3383465.1"/>
    </source>
</evidence>
<protein>
    <submittedName>
        <fullName evidence="3">Thioesterase family protein</fullName>
        <ecNumber evidence="3">3.1.2.-</ecNumber>
    </submittedName>
</protein>
<gene>
    <name evidence="3" type="ORF">QWI16_14890</name>
</gene>
<dbReference type="InterPro" id="IPR006684">
    <property type="entry name" value="YbgC/YbaW"/>
</dbReference>
<dbReference type="CDD" id="cd00586">
    <property type="entry name" value="4HBT"/>
    <property type="match status" value="1"/>
</dbReference>
<reference evidence="3" key="1">
    <citation type="submission" date="2023-07" db="EMBL/GenBank/DDBJ databases">
        <title>Gilvimarinus algae sp. nov., isolated from the surface of Kelp.</title>
        <authorList>
            <person name="Sun Y.Y."/>
            <person name="Gong Y."/>
            <person name="Du Z.J."/>
        </authorList>
    </citation>
    <scope>NUCLEOTIDE SEQUENCE</scope>
    <source>
        <strain evidence="3">SDUM040014</strain>
    </source>
</reference>
<evidence type="ECO:0000256" key="1">
    <source>
        <dbReference type="ARBA" id="ARBA00005953"/>
    </source>
</evidence>
<dbReference type="PANTHER" id="PTHR31793:SF27">
    <property type="entry name" value="NOVEL THIOESTERASE SUPERFAMILY DOMAIN AND SAPOSIN A-TYPE DOMAIN CONTAINING PROTEIN (0610012H03RIK)"/>
    <property type="match status" value="1"/>
</dbReference>
<dbReference type="InterPro" id="IPR029069">
    <property type="entry name" value="HotDog_dom_sf"/>
</dbReference>
<comment type="similarity">
    <text evidence="1">Belongs to the 4-hydroxybenzoyl-CoA thioesterase family.</text>
</comment>
<sequence length="146" mass="16728">MTEAAPITLATDIKVPFYDVDSMGIVWHGHYVKYFEDARCQLLDALGYNYQHMRDSGYGFPVVDIRLKYVKPAKFNRVVRVEAKLQEWEVRLKIDYRIIDIDSGETLTKGYSVQVAVDLQSGEMCYAAPAILQEKIAAYRLREAGQ</sequence>
<organism evidence="3 4">
    <name type="scientific">Gilvimarinus algae</name>
    <dbReference type="NCBI Taxonomy" id="3058037"/>
    <lineage>
        <taxon>Bacteria</taxon>
        <taxon>Pseudomonadati</taxon>
        <taxon>Pseudomonadota</taxon>
        <taxon>Gammaproteobacteria</taxon>
        <taxon>Cellvibrionales</taxon>
        <taxon>Cellvibrionaceae</taxon>
        <taxon>Gilvimarinus</taxon>
    </lineage>
</organism>
<dbReference type="GO" id="GO:0016787">
    <property type="term" value="F:hydrolase activity"/>
    <property type="evidence" value="ECO:0007669"/>
    <property type="project" value="UniProtKB-KW"/>
</dbReference>
<dbReference type="PIRSF" id="PIRSF003230">
    <property type="entry name" value="YbgC"/>
    <property type="match status" value="1"/>
</dbReference>
<name>A0ABT8TH93_9GAMM</name>
<evidence type="ECO:0000313" key="4">
    <source>
        <dbReference type="Proteomes" id="UP001168380"/>
    </source>
</evidence>
<dbReference type="RefSeq" id="WP_302714246.1">
    <property type="nucleotide sequence ID" value="NZ_JAULRT010000062.1"/>
</dbReference>
<dbReference type="EC" id="3.1.2.-" evidence="3"/>
<keyword evidence="2 3" id="KW-0378">Hydrolase</keyword>
<dbReference type="PANTHER" id="PTHR31793">
    <property type="entry name" value="4-HYDROXYBENZOYL-COA THIOESTERASE FAMILY MEMBER"/>
    <property type="match status" value="1"/>
</dbReference>
<dbReference type="SUPFAM" id="SSF54637">
    <property type="entry name" value="Thioesterase/thiol ester dehydrase-isomerase"/>
    <property type="match status" value="1"/>
</dbReference>
<accession>A0ABT8TH93</accession>
<dbReference type="Gene3D" id="3.10.129.10">
    <property type="entry name" value="Hotdog Thioesterase"/>
    <property type="match status" value="1"/>
</dbReference>
<evidence type="ECO:0000256" key="2">
    <source>
        <dbReference type="ARBA" id="ARBA00022801"/>
    </source>
</evidence>
<dbReference type="NCBIfam" id="TIGR00051">
    <property type="entry name" value="YbgC/FadM family acyl-CoA thioesterase"/>
    <property type="match status" value="1"/>
</dbReference>
<keyword evidence="4" id="KW-1185">Reference proteome</keyword>
<dbReference type="EMBL" id="JAULRT010000062">
    <property type="protein sequence ID" value="MDO3383465.1"/>
    <property type="molecule type" value="Genomic_DNA"/>
</dbReference>
<dbReference type="Proteomes" id="UP001168380">
    <property type="component" value="Unassembled WGS sequence"/>
</dbReference>
<dbReference type="Pfam" id="PF13279">
    <property type="entry name" value="4HBT_2"/>
    <property type="match status" value="1"/>
</dbReference>
<dbReference type="InterPro" id="IPR050563">
    <property type="entry name" value="4-hydroxybenzoyl-CoA_TE"/>
</dbReference>
<comment type="caution">
    <text evidence="3">The sequence shown here is derived from an EMBL/GenBank/DDBJ whole genome shotgun (WGS) entry which is preliminary data.</text>
</comment>